<evidence type="ECO:0000313" key="1">
    <source>
        <dbReference type="EMBL" id="AEY58961.1"/>
    </source>
</evidence>
<dbReference type="AlphaFoldDB" id="V9IEQ0"/>
<organism evidence="1">
    <name type="scientific">Apis cerana</name>
    <name type="common">Indian honeybee</name>
    <dbReference type="NCBI Taxonomy" id="7461"/>
    <lineage>
        <taxon>Eukaryota</taxon>
        <taxon>Metazoa</taxon>
        <taxon>Ecdysozoa</taxon>
        <taxon>Arthropoda</taxon>
        <taxon>Hexapoda</taxon>
        <taxon>Insecta</taxon>
        <taxon>Pterygota</taxon>
        <taxon>Neoptera</taxon>
        <taxon>Endopterygota</taxon>
        <taxon>Hymenoptera</taxon>
        <taxon>Apocrita</taxon>
        <taxon>Aculeata</taxon>
        <taxon>Apoidea</taxon>
        <taxon>Anthophila</taxon>
        <taxon>Apidae</taxon>
        <taxon>Apis</taxon>
    </lineage>
</organism>
<gene>
    <name evidence="1" type="ORF">ACCB01614.2</name>
</gene>
<name>V9IEQ0_APICE</name>
<proteinExistence type="evidence at transcript level"/>
<protein>
    <submittedName>
        <fullName evidence="1">Uncharacterized protein</fullName>
    </submittedName>
</protein>
<sequence>MRPPGLEDAYRRLEITAAAALTRLCVDPEIARQVVAVGGADCLPSYRVEDLLTEDENQIEAGLLKYTKSLRKACRKAAKQIDIAKASDSSTLN</sequence>
<dbReference type="EMBL" id="JR040052">
    <property type="protein sequence ID" value="AEY58961.1"/>
    <property type="molecule type" value="mRNA"/>
</dbReference>
<reference evidence="1" key="1">
    <citation type="submission" date="2011-11" db="EMBL/GenBank/DDBJ databases">
        <title>Decoding the brain transcriptome of the Eastern honeybee (Apis cerana) based on pyrosequencing.</title>
        <authorList>
            <person name="Sun L."/>
            <person name="Zheng H."/>
            <person name="Wang Y."/>
            <person name="Xie X."/>
            <person name="Zhu Y."/>
            <person name="Gu W."/>
            <person name="Wang S."/>
        </authorList>
    </citation>
    <scope>NUCLEOTIDE SEQUENCE</scope>
    <source>
        <tissue evidence="1">Brain</tissue>
    </source>
</reference>
<accession>V9IEQ0</accession>